<gene>
    <name evidence="4" type="primary">RGD1564384_predicted</name>
    <name evidence="4" type="ORF">rCG_52332</name>
</gene>
<sequence>MRIKATYQDGTVIAQAEYGTVDIGEEVAKKGFAEKCRLTSGIDASEAKKPDPNQLALRSLKNPIPLWGRRSNQSTFSRPKGHFNGRLTLDVKYETNAGNHVTFPKESLAAGDFNLGSNVSLAKIKQDQKLIEENEKLKTEKEVLLENYKALELKVEQTAQELQQEKTATMDLTKHLESTLKTCVGTRLKNLAAKVELLKEIRHINISIRFGNDLSDAMQVLDEGSFTTLASLSELEKIWAEYNVAQEKIQTCPNENEGNILIAERNEVQQKLFVAVDVFILEVDELPLDKRLKTLQVFDLSLDEPLTSEDMIGNIDEILEKTESCVCKELELSLIEQGVVDKEIILSTYSQVLQRIHSEEKFIATMLSKYKDSVEFKKQIIDCLNKSPSVDYLLSIKKTLKGLKAQLRWKLVEKSNLEESDDHDGTEIEKIKQEITQLRSSVFQEIYHEREEYEKLNSLTQKWFPELPLLYPEIGLLKYMNSGGLLTMSLERDLLDTEPMKELSSKRPLVCSEVNGQPVLLKGYSVDVDTEGRVIQRAASYHRACGYAKEEESGLLPLIFLFMCKSDPVAYLMVPYYPKANLSAVQASMPLTSEEALKVMKGVARGLHTLHSANIIHGSLHQNNVFALNREQGIVGDFDFTKSESQRASVNMMVGGLSLLSPELKIGKPPSASSDLYAYGCLLLWLSVPNQEFETNEDGIPKVDQFHLDDNVKSLLCSLIYFRSSMTAEQVLNAECFLLPKGKTIPNTEKEIEYTQHNKEDESKIESLDRYKEKARNGEANP</sequence>
<dbReference type="Proteomes" id="UP000234681">
    <property type="component" value="Chromosome 4"/>
</dbReference>
<dbReference type="GO" id="GO:0005524">
    <property type="term" value="F:ATP binding"/>
    <property type="evidence" value="ECO:0007669"/>
    <property type="project" value="InterPro"/>
</dbReference>
<protein>
    <submittedName>
        <fullName evidence="4">Similar to serine/threonine kinase 31 (Predicted)</fullName>
    </submittedName>
</protein>
<feature type="coiled-coil region" evidence="1">
    <location>
        <begin position="127"/>
        <end position="168"/>
    </location>
</feature>
<accession>A6K0L1</accession>
<dbReference type="FunFam" id="1.10.510.10:FF:000518">
    <property type="entry name" value="serine/threonine-protein kinase 31 isoform X1"/>
    <property type="match status" value="1"/>
</dbReference>
<evidence type="ECO:0000259" key="3">
    <source>
        <dbReference type="PROSITE" id="PS50011"/>
    </source>
</evidence>
<dbReference type="Pfam" id="PF00069">
    <property type="entry name" value="Pkinase"/>
    <property type="match status" value="1"/>
</dbReference>
<feature type="region of interest" description="Disordered" evidence="2">
    <location>
        <begin position="753"/>
        <end position="782"/>
    </location>
</feature>
<dbReference type="InterPro" id="IPR011009">
    <property type="entry name" value="Kinase-like_dom_sf"/>
</dbReference>
<keyword evidence="4" id="KW-0808">Transferase</keyword>
<evidence type="ECO:0000313" key="5">
    <source>
        <dbReference type="Proteomes" id="UP000234681"/>
    </source>
</evidence>
<name>A6K0L1_RAT</name>
<dbReference type="PROSITE" id="PS50011">
    <property type="entry name" value="PROTEIN_KINASE_DOM"/>
    <property type="match status" value="1"/>
</dbReference>
<keyword evidence="1" id="KW-0175">Coiled coil</keyword>
<feature type="domain" description="Protein kinase" evidence="3">
    <location>
        <begin position="474"/>
        <end position="782"/>
    </location>
</feature>
<dbReference type="InterPro" id="IPR052451">
    <property type="entry name" value="Ser/Thr_kinase-like"/>
</dbReference>
<dbReference type="EMBL" id="CH474011">
    <property type="protein sequence ID" value="EDL88207.1"/>
    <property type="molecule type" value="Genomic_DNA"/>
</dbReference>
<organism evidence="4 5">
    <name type="scientific">Rattus norvegicus</name>
    <name type="common">Rat</name>
    <dbReference type="NCBI Taxonomy" id="10116"/>
    <lineage>
        <taxon>Eukaryota</taxon>
        <taxon>Metazoa</taxon>
        <taxon>Chordata</taxon>
        <taxon>Craniata</taxon>
        <taxon>Vertebrata</taxon>
        <taxon>Euteleostomi</taxon>
        <taxon>Mammalia</taxon>
        <taxon>Eutheria</taxon>
        <taxon>Euarchontoglires</taxon>
        <taxon>Glires</taxon>
        <taxon>Rodentia</taxon>
        <taxon>Myomorpha</taxon>
        <taxon>Muroidea</taxon>
        <taxon>Muridae</taxon>
        <taxon>Murinae</taxon>
        <taxon>Rattus</taxon>
    </lineage>
</organism>
<evidence type="ECO:0000313" key="4">
    <source>
        <dbReference type="EMBL" id="EDL88207.1"/>
    </source>
</evidence>
<dbReference type="AlphaFoldDB" id="A6K0L1"/>
<proteinExistence type="predicted"/>
<dbReference type="GO" id="GO:0004672">
    <property type="term" value="F:protein kinase activity"/>
    <property type="evidence" value="ECO:0007669"/>
    <property type="project" value="InterPro"/>
</dbReference>
<evidence type="ECO:0000256" key="1">
    <source>
        <dbReference type="SAM" id="Coils"/>
    </source>
</evidence>
<dbReference type="Gene3D" id="1.10.510.10">
    <property type="entry name" value="Transferase(Phosphotransferase) domain 1"/>
    <property type="match status" value="1"/>
</dbReference>
<evidence type="ECO:0000256" key="2">
    <source>
        <dbReference type="SAM" id="MobiDB-lite"/>
    </source>
</evidence>
<dbReference type="SUPFAM" id="SSF56112">
    <property type="entry name" value="Protein kinase-like (PK-like)"/>
    <property type="match status" value="1"/>
</dbReference>
<reference evidence="4 5" key="1">
    <citation type="submission" date="2005-09" db="EMBL/GenBank/DDBJ databases">
        <authorList>
            <person name="Mural R.J."/>
            <person name="Li P.W."/>
            <person name="Adams M.D."/>
            <person name="Amanatides P.G."/>
            <person name="Baden-Tillson H."/>
            <person name="Barnstead M."/>
            <person name="Chin S.H."/>
            <person name="Dew I."/>
            <person name="Evans C.A."/>
            <person name="Ferriera S."/>
            <person name="Flanigan M."/>
            <person name="Fosler C."/>
            <person name="Glodek A."/>
            <person name="Gu Z."/>
            <person name="Holt R.A."/>
            <person name="Jennings D."/>
            <person name="Kraft C.L."/>
            <person name="Lu F."/>
            <person name="Nguyen T."/>
            <person name="Nusskern D.R."/>
            <person name="Pfannkoch C.M."/>
            <person name="Sitter C."/>
            <person name="Sutton G.G."/>
            <person name="Venter J.C."/>
            <person name="Wang Z."/>
            <person name="Woodage T."/>
            <person name="Zheng X.H."/>
            <person name="Zhong F."/>
        </authorList>
    </citation>
    <scope>NUCLEOTIDE SEQUENCE [LARGE SCALE GENOMIC DNA]</scope>
    <source>
        <strain>BN</strain>
        <strain evidence="5">Sprague-Dawley</strain>
    </source>
</reference>
<dbReference type="InterPro" id="IPR000719">
    <property type="entry name" value="Prot_kinase_dom"/>
</dbReference>
<dbReference type="PANTHER" id="PTHR48008:SF6">
    <property type="entry name" value="LEUCINE-RICH REPEAT RECEPTOR-LIKE PROTEIN KINASE IMK3-RELATED"/>
    <property type="match status" value="1"/>
</dbReference>
<dbReference type="SMART" id="SM00220">
    <property type="entry name" value="S_TKc"/>
    <property type="match status" value="1"/>
</dbReference>
<keyword evidence="4" id="KW-0418">Kinase</keyword>
<dbReference type="PANTHER" id="PTHR48008">
    <property type="entry name" value="LEUCINE-RICH REPEAT RECEPTOR-LIKE PROTEIN KINASE IMK3-RELATED"/>
    <property type="match status" value="1"/>
</dbReference>